<proteinExistence type="predicted"/>
<sequence>MRLEAPIEVGDTLGDIGSAQSNTTINSPIKGSLDERIEGVINETINPSKLQHRATLLPHHSDAKVF</sequence>
<evidence type="ECO:0000313" key="1">
    <source>
        <dbReference type="EMBL" id="KAK3785805.1"/>
    </source>
</evidence>
<gene>
    <name evidence="1" type="ORF">RRG08_050825</name>
</gene>
<accession>A0AAE1DXD5</accession>
<evidence type="ECO:0000313" key="2">
    <source>
        <dbReference type="Proteomes" id="UP001283361"/>
    </source>
</evidence>
<protein>
    <submittedName>
        <fullName evidence="1">Uncharacterized protein</fullName>
    </submittedName>
</protein>
<name>A0AAE1DXD5_9GAST</name>
<keyword evidence="2" id="KW-1185">Reference proteome</keyword>
<organism evidence="1 2">
    <name type="scientific">Elysia crispata</name>
    <name type="common">lettuce slug</name>
    <dbReference type="NCBI Taxonomy" id="231223"/>
    <lineage>
        <taxon>Eukaryota</taxon>
        <taxon>Metazoa</taxon>
        <taxon>Spiralia</taxon>
        <taxon>Lophotrochozoa</taxon>
        <taxon>Mollusca</taxon>
        <taxon>Gastropoda</taxon>
        <taxon>Heterobranchia</taxon>
        <taxon>Euthyneura</taxon>
        <taxon>Panpulmonata</taxon>
        <taxon>Sacoglossa</taxon>
        <taxon>Placobranchoidea</taxon>
        <taxon>Plakobranchidae</taxon>
        <taxon>Elysia</taxon>
    </lineage>
</organism>
<reference evidence="1" key="1">
    <citation type="journal article" date="2023" name="G3 (Bethesda)">
        <title>A reference genome for the long-term kleptoplast-retaining sea slug Elysia crispata morphotype clarki.</title>
        <authorList>
            <person name="Eastman K.E."/>
            <person name="Pendleton A.L."/>
            <person name="Shaikh M.A."/>
            <person name="Suttiyut T."/>
            <person name="Ogas R."/>
            <person name="Tomko P."/>
            <person name="Gavelis G."/>
            <person name="Widhalm J.R."/>
            <person name="Wisecaver J.H."/>
        </authorList>
    </citation>
    <scope>NUCLEOTIDE SEQUENCE</scope>
    <source>
        <strain evidence="1">ECLA1</strain>
    </source>
</reference>
<dbReference type="AlphaFoldDB" id="A0AAE1DXD5"/>
<dbReference type="EMBL" id="JAWDGP010002060">
    <property type="protein sequence ID" value="KAK3785805.1"/>
    <property type="molecule type" value="Genomic_DNA"/>
</dbReference>
<comment type="caution">
    <text evidence="1">The sequence shown here is derived from an EMBL/GenBank/DDBJ whole genome shotgun (WGS) entry which is preliminary data.</text>
</comment>
<dbReference type="Proteomes" id="UP001283361">
    <property type="component" value="Unassembled WGS sequence"/>
</dbReference>